<dbReference type="PANTHER" id="PTHR46124:SF2">
    <property type="entry name" value="D-AMINOACYL-TRNA DEACYLASE"/>
    <property type="match status" value="1"/>
</dbReference>
<dbReference type="Proteomes" id="UP000034364">
    <property type="component" value="Unassembled WGS sequence"/>
</dbReference>
<accession>A0A0G1UCH2</accession>
<dbReference type="GO" id="GO:0005829">
    <property type="term" value="C:cytosol"/>
    <property type="evidence" value="ECO:0007669"/>
    <property type="project" value="TreeGrafter"/>
</dbReference>
<keyword evidence="2" id="KW-0378">Hydrolase</keyword>
<gene>
    <name evidence="3" type="ORF">UX87_C0017G0016</name>
</gene>
<dbReference type="GO" id="GO:0016788">
    <property type="term" value="F:hydrolase activity, acting on ester bonds"/>
    <property type="evidence" value="ECO:0007669"/>
    <property type="project" value="InterPro"/>
</dbReference>
<dbReference type="PATRIC" id="fig|1618353.3.peg.627"/>
<sequence length="191" mass="21086">MGGGGSAFAHLRGVLLELAKHPKAVAIGEAGLDFFEDTSDKKKKRQTEVFNFNIELAKESGLPLVVHCRNAFEEVYELVNGAKVTGQMHCFTGGPQWAERFAALGWYISFGGIITFRNAGQIREAARTTPEDKLLIETDAPYLAPEPIRGSKNEPKNVKMVIERVADIRGQSAEEIGRITTLNTQRLFPKI</sequence>
<dbReference type="CDD" id="cd01310">
    <property type="entry name" value="TatD_DNAse"/>
    <property type="match status" value="1"/>
</dbReference>
<evidence type="ECO:0000256" key="2">
    <source>
        <dbReference type="ARBA" id="ARBA00022801"/>
    </source>
</evidence>
<name>A0A0G1UCH2_9BACT</name>
<dbReference type="Pfam" id="PF01026">
    <property type="entry name" value="TatD_DNase"/>
    <property type="match status" value="1"/>
</dbReference>
<comment type="caution">
    <text evidence="3">The sequence shown here is derived from an EMBL/GenBank/DDBJ whole genome shotgun (WGS) entry which is preliminary data.</text>
</comment>
<dbReference type="SUPFAM" id="SSF51556">
    <property type="entry name" value="Metallo-dependent hydrolases"/>
    <property type="match status" value="1"/>
</dbReference>
<proteinExistence type="predicted"/>
<reference evidence="3 4" key="1">
    <citation type="journal article" date="2015" name="Nature">
        <title>rRNA introns, odd ribosomes, and small enigmatic genomes across a large radiation of phyla.</title>
        <authorList>
            <person name="Brown C.T."/>
            <person name="Hug L.A."/>
            <person name="Thomas B.C."/>
            <person name="Sharon I."/>
            <person name="Castelle C.J."/>
            <person name="Singh A."/>
            <person name="Wilkins M.J."/>
            <person name="Williams K.H."/>
            <person name="Banfield J.F."/>
        </authorList>
    </citation>
    <scope>NUCLEOTIDE SEQUENCE [LARGE SCALE GENOMIC DNA]</scope>
</reference>
<keyword evidence="1" id="KW-0479">Metal-binding</keyword>
<evidence type="ECO:0000313" key="3">
    <source>
        <dbReference type="EMBL" id="KKU63818.1"/>
    </source>
</evidence>
<dbReference type="FunFam" id="3.20.20.140:FF:000005">
    <property type="entry name" value="TatD family hydrolase"/>
    <property type="match status" value="1"/>
</dbReference>
<dbReference type="GO" id="GO:0046872">
    <property type="term" value="F:metal ion binding"/>
    <property type="evidence" value="ECO:0007669"/>
    <property type="project" value="UniProtKB-KW"/>
</dbReference>
<dbReference type="InterPro" id="IPR018228">
    <property type="entry name" value="DNase_TatD-rel_CS"/>
</dbReference>
<dbReference type="Gene3D" id="3.20.20.140">
    <property type="entry name" value="Metal-dependent hydrolases"/>
    <property type="match status" value="1"/>
</dbReference>
<dbReference type="PANTHER" id="PTHR46124">
    <property type="entry name" value="D-AMINOACYL-TRNA DEACYLASE"/>
    <property type="match status" value="1"/>
</dbReference>
<protein>
    <submittedName>
        <fullName evidence="3">TatD family DNase</fullName>
    </submittedName>
</protein>
<dbReference type="AlphaFoldDB" id="A0A0G1UCH2"/>
<evidence type="ECO:0000256" key="1">
    <source>
        <dbReference type="ARBA" id="ARBA00022723"/>
    </source>
</evidence>
<dbReference type="EMBL" id="LCNV01000017">
    <property type="protein sequence ID" value="KKU63818.1"/>
    <property type="molecule type" value="Genomic_DNA"/>
</dbReference>
<dbReference type="PROSITE" id="PS01091">
    <property type="entry name" value="TATD_3"/>
    <property type="match status" value="1"/>
</dbReference>
<dbReference type="PROSITE" id="PS01090">
    <property type="entry name" value="TATD_2"/>
    <property type="match status" value="1"/>
</dbReference>
<dbReference type="InterPro" id="IPR032466">
    <property type="entry name" value="Metal_Hydrolase"/>
</dbReference>
<organism evidence="3 4">
    <name type="scientific">Candidatus Amesbacteria bacterium GW2011_GWA1_47_16</name>
    <dbReference type="NCBI Taxonomy" id="1618353"/>
    <lineage>
        <taxon>Bacteria</taxon>
        <taxon>Candidatus Amesiibacteriota</taxon>
    </lineage>
</organism>
<evidence type="ECO:0000313" key="4">
    <source>
        <dbReference type="Proteomes" id="UP000034364"/>
    </source>
</evidence>
<dbReference type="InterPro" id="IPR001130">
    <property type="entry name" value="TatD-like"/>
</dbReference>